<organism evidence="1 2">
    <name type="scientific">Ascaris lumbricoides</name>
    <name type="common">Giant roundworm</name>
    <dbReference type="NCBI Taxonomy" id="6252"/>
    <lineage>
        <taxon>Eukaryota</taxon>
        <taxon>Metazoa</taxon>
        <taxon>Ecdysozoa</taxon>
        <taxon>Nematoda</taxon>
        <taxon>Chromadorea</taxon>
        <taxon>Rhabditida</taxon>
        <taxon>Spirurina</taxon>
        <taxon>Ascaridomorpha</taxon>
        <taxon>Ascaridoidea</taxon>
        <taxon>Ascarididae</taxon>
        <taxon>Ascaris</taxon>
    </lineage>
</organism>
<accession>A0A0M3IJK7</accession>
<dbReference type="WBParaSite" id="ALUE_0001884201-mRNA-1">
    <property type="protein sequence ID" value="ALUE_0001884201-mRNA-1"/>
    <property type="gene ID" value="ALUE_0001884201"/>
</dbReference>
<dbReference type="AlphaFoldDB" id="A0A0M3IJK7"/>
<reference evidence="2" key="1">
    <citation type="submission" date="2017-02" db="UniProtKB">
        <authorList>
            <consortium name="WormBaseParasite"/>
        </authorList>
    </citation>
    <scope>IDENTIFICATION</scope>
</reference>
<name>A0A0M3IJK7_ASCLU</name>
<sequence>MIFKFNEIKATIEKKDTFIYERQFYCEVMTVIIKQKRRKKIESLSIIEISSSCIHKFFVLKISLSRMALK</sequence>
<evidence type="ECO:0000313" key="2">
    <source>
        <dbReference type="WBParaSite" id="ALUE_0001884201-mRNA-1"/>
    </source>
</evidence>
<proteinExistence type="predicted"/>
<keyword evidence="1" id="KW-1185">Reference proteome</keyword>
<protein>
    <submittedName>
        <fullName evidence="2">Uncharacterized protein</fullName>
    </submittedName>
</protein>
<dbReference type="Proteomes" id="UP000036681">
    <property type="component" value="Unplaced"/>
</dbReference>
<evidence type="ECO:0000313" key="1">
    <source>
        <dbReference type="Proteomes" id="UP000036681"/>
    </source>
</evidence>